<proteinExistence type="inferred from homology"/>
<dbReference type="GO" id="GO:0004185">
    <property type="term" value="F:serine-type carboxypeptidase activity"/>
    <property type="evidence" value="ECO:0007669"/>
    <property type="project" value="InterPro"/>
</dbReference>
<comment type="caution">
    <text evidence="3">The sequence shown here is derived from an EMBL/GenBank/DDBJ whole genome shotgun (WGS) entry which is preliminary data.</text>
</comment>
<dbReference type="Proteomes" id="UP000488956">
    <property type="component" value="Unassembled WGS sequence"/>
</dbReference>
<reference evidence="3 4" key="1">
    <citation type="submission" date="2018-08" db="EMBL/GenBank/DDBJ databases">
        <title>Genomic investigation of the strawberry pathogen Phytophthora fragariae indicates pathogenicity is determined by transcriptional variation in three key races.</title>
        <authorList>
            <person name="Adams T.M."/>
            <person name="Armitage A.D."/>
            <person name="Sobczyk M.K."/>
            <person name="Bates H.J."/>
            <person name="Dunwell J.M."/>
            <person name="Nellist C.F."/>
            <person name="Harrison R.J."/>
        </authorList>
    </citation>
    <scope>NUCLEOTIDE SEQUENCE [LARGE SCALE GENOMIC DNA]</scope>
    <source>
        <strain evidence="3 4">NOV-5</strain>
        <strain evidence="2 5">ONT-3</strain>
    </source>
</reference>
<dbReference type="Gene3D" id="3.40.50.1820">
    <property type="entry name" value="alpha/beta hydrolase"/>
    <property type="match status" value="1"/>
</dbReference>
<dbReference type="SUPFAM" id="SSF53474">
    <property type="entry name" value="alpha/beta-Hydrolases"/>
    <property type="match status" value="1"/>
</dbReference>
<evidence type="ECO:0000313" key="4">
    <source>
        <dbReference type="Proteomes" id="UP000440732"/>
    </source>
</evidence>
<dbReference type="GO" id="GO:0006508">
    <property type="term" value="P:proteolysis"/>
    <property type="evidence" value="ECO:0007669"/>
    <property type="project" value="InterPro"/>
</dbReference>
<comment type="similarity">
    <text evidence="1">Belongs to the peptidase S10 family.</text>
</comment>
<dbReference type="AlphaFoldDB" id="A0A6A3PHE4"/>
<protein>
    <submittedName>
        <fullName evidence="3">Uncharacterized protein</fullName>
    </submittedName>
</protein>
<dbReference type="InterPro" id="IPR029058">
    <property type="entry name" value="AB_hydrolase_fold"/>
</dbReference>
<evidence type="ECO:0000313" key="3">
    <source>
        <dbReference type="EMBL" id="KAE9056381.1"/>
    </source>
</evidence>
<dbReference type="InterPro" id="IPR001563">
    <property type="entry name" value="Peptidase_S10"/>
</dbReference>
<evidence type="ECO:0000313" key="5">
    <source>
        <dbReference type="Proteomes" id="UP000488956"/>
    </source>
</evidence>
<dbReference type="Pfam" id="PF00450">
    <property type="entry name" value="Peptidase_S10"/>
    <property type="match status" value="1"/>
</dbReference>
<gene>
    <name evidence="3" type="ORF">PF006_g32693</name>
    <name evidence="2" type="ORF">PF010_g32125</name>
</gene>
<organism evidence="3 4">
    <name type="scientific">Phytophthora fragariae</name>
    <dbReference type="NCBI Taxonomy" id="53985"/>
    <lineage>
        <taxon>Eukaryota</taxon>
        <taxon>Sar</taxon>
        <taxon>Stramenopiles</taxon>
        <taxon>Oomycota</taxon>
        <taxon>Peronosporomycetes</taxon>
        <taxon>Peronosporales</taxon>
        <taxon>Peronosporaceae</taxon>
        <taxon>Phytophthora</taxon>
    </lineage>
</organism>
<name>A0A6A3PHE4_9STRA</name>
<dbReference type="Proteomes" id="UP000440732">
    <property type="component" value="Unassembled WGS sequence"/>
</dbReference>
<evidence type="ECO:0000256" key="1">
    <source>
        <dbReference type="ARBA" id="ARBA00009431"/>
    </source>
</evidence>
<sequence>PSTSVDSKRVGAWQECNMEVNVAFYMTADMAKPYNSYVTDLQNDNLRVLIYACDADLMCNWNGNQAWTRALEFWHTRSCAQTRAAKRSPYLRRRYLYRSSAVASAASDWSCASARHCSTPHMGDYSMVSYHTIGM</sequence>
<dbReference type="EMBL" id="QXFX01008570">
    <property type="protein sequence ID" value="KAE9055504.1"/>
    <property type="molecule type" value="Genomic_DNA"/>
</dbReference>
<dbReference type="EMBL" id="QXGA01009604">
    <property type="protein sequence ID" value="KAE9056381.1"/>
    <property type="molecule type" value="Genomic_DNA"/>
</dbReference>
<feature type="non-terminal residue" evidence="3">
    <location>
        <position position="1"/>
    </location>
</feature>
<accession>A0A6A3PHE4</accession>
<evidence type="ECO:0000313" key="2">
    <source>
        <dbReference type="EMBL" id="KAE9055504.1"/>
    </source>
</evidence>